<name>A0A0P0W9Y6_ORYSJ</name>
<dbReference type="EMBL" id="AP014960">
    <property type="protein sequence ID" value="BAS89005.1"/>
    <property type="molecule type" value="Genomic_DNA"/>
</dbReference>
<sequence length="244" mass="27297">MTNPTWFLLLGSKEEGKFKDQSIFNRDALEWLCKSFCLAGRTMMVDEELVCRLKLEDFGQCMHPLKVSKVLDKRGLTMWNLLGFDTKAGIATDRPLIVRTTIGRASKRGTNDNKGHKSRSYQSTAIGEQYRKSSTTAMQGRRAIIQGRFFSLRTNRDYLAHHGKRSLRLWCCGPNFNIYVGESIERLEAIATMRTGGLVSTAPISIAREGEGTERPKATAPRRFGDPVSTADRSDSNIAEIAAT</sequence>
<reference evidence="2 3" key="3">
    <citation type="journal article" date="2013" name="Rice">
        <title>Improvement of the Oryza sativa Nipponbare reference genome using next generation sequence and optical map data.</title>
        <authorList>
            <person name="Kawahara Y."/>
            <person name="de la Bastide M."/>
            <person name="Hamilton J.P."/>
            <person name="Kanamori H."/>
            <person name="McCombie W.R."/>
            <person name="Ouyang S."/>
            <person name="Schwartz D.C."/>
            <person name="Tanaka T."/>
            <person name="Wu J."/>
            <person name="Zhou S."/>
            <person name="Childs K.L."/>
            <person name="Davidson R.M."/>
            <person name="Lin H."/>
            <person name="Quesada-Ocampo L."/>
            <person name="Vaillancourt B."/>
            <person name="Sakai H."/>
            <person name="Lee S.S."/>
            <person name="Kim J."/>
            <person name="Numa H."/>
            <person name="Itoh T."/>
            <person name="Buell C.R."/>
            <person name="Matsumoto T."/>
        </authorList>
    </citation>
    <scope>NUCLEOTIDE SEQUENCE [LARGE SCALE GENOMIC DNA]</scope>
    <source>
        <strain evidence="3">cv. Nipponbare</strain>
    </source>
</reference>
<dbReference type="InParanoid" id="A0A0P0W9Y6"/>
<reference evidence="2 3" key="2">
    <citation type="journal article" date="2013" name="Plant Cell Physiol.">
        <title>Rice Annotation Project Database (RAP-DB): an integrative and interactive database for rice genomics.</title>
        <authorList>
            <person name="Sakai H."/>
            <person name="Lee S.S."/>
            <person name="Tanaka T."/>
            <person name="Numa H."/>
            <person name="Kim J."/>
            <person name="Kawahara Y."/>
            <person name="Wakimoto H."/>
            <person name="Yang C.C."/>
            <person name="Iwamoto M."/>
            <person name="Abe T."/>
            <person name="Yamada Y."/>
            <person name="Muto A."/>
            <person name="Inokuchi H."/>
            <person name="Ikemura T."/>
            <person name="Matsumoto T."/>
            <person name="Sasaki T."/>
            <person name="Itoh T."/>
        </authorList>
    </citation>
    <scope>NUCLEOTIDE SEQUENCE [LARGE SCALE GENOMIC DNA]</scope>
    <source>
        <strain evidence="3">cv. Nipponbare</strain>
    </source>
</reference>
<evidence type="ECO:0000256" key="1">
    <source>
        <dbReference type="SAM" id="MobiDB-lite"/>
    </source>
</evidence>
<feature type="region of interest" description="Disordered" evidence="1">
    <location>
        <begin position="207"/>
        <end position="244"/>
    </location>
</feature>
<evidence type="ECO:0000313" key="3">
    <source>
        <dbReference type="Proteomes" id="UP000059680"/>
    </source>
</evidence>
<protein>
    <submittedName>
        <fullName evidence="2">Os04g0396100 protein</fullName>
    </submittedName>
</protein>
<proteinExistence type="predicted"/>
<dbReference type="PaxDb" id="39947-A0A0P0W9Y6"/>
<accession>A0A0P0W9Y6</accession>
<reference evidence="3" key="1">
    <citation type="journal article" date="2005" name="Nature">
        <title>The map-based sequence of the rice genome.</title>
        <authorList>
            <consortium name="International rice genome sequencing project (IRGSP)"/>
            <person name="Matsumoto T."/>
            <person name="Wu J."/>
            <person name="Kanamori H."/>
            <person name="Katayose Y."/>
            <person name="Fujisawa M."/>
            <person name="Namiki N."/>
            <person name="Mizuno H."/>
            <person name="Yamamoto K."/>
            <person name="Antonio B.A."/>
            <person name="Baba T."/>
            <person name="Sakata K."/>
            <person name="Nagamura Y."/>
            <person name="Aoki H."/>
            <person name="Arikawa K."/>
            <person name="Arita K."/>
            <person name="Bito T."/>
            <person name="Chiden Y."/>
            <person name="Fujitsuka N."/>
            <person name="Fukunaka R."/>
            <person name="Hamada M."/>
            <person name="Harada C."/>
            <person name="Hayashi A."/>
            <person name="Hijishita S."/>
            <person name="Honda M."/>
            <person name="Hosokawa S."/>
            <person name="Ichikawa Y."/>
            <person name="Idonuma A."/>
            <person name="Iijima M."/>
            <person name="Ikeda M."/>
            <person name="Ikeno M."/>
            <person name="Ito K."/>
            <person name="Ito S."/>
            <person name="Ito T."/>
            <person name="Ito Y."/>
            <person name="Ito Y."/>
            <person name="Iwabuchi A."/>
            <person name="Kamiya K."/>
            <person name="Karasawa W."/>
            <person name="Kurita K."/>
            <person name="Katagiri S."/>
            <person name="Kikuta A."/>
            <person name="Kobayashi H."/>
            <person name="Kobayashi N."/>
            <person name="Machita K."/>
            <person name="Maehara T."/>
            <person name="Masukawa M."/>
            <person name="Mizubayashi T."/>
            <person name="Mukai Y."/>
            <person name="Nagasaki H."/>
            <person name="Nagata Y."/>
            <person name="Naito S."/>
            <person name="Nakashima M."/>
            <person name="Nakama Y."/>
            <person name="Nakamichi Y."/>
            <person name="Nakamura M."/>
            <person name="Meguro A."/>
            <person name="Negishi M."/>
            <person name="Ohta I."/>
            <person name="Ohta T."/>
            <person name="Okamoto M."/>
            <person name="Ono N."/>
            <person name="Saji S."/>
            <person name="Sakaguchi M."/>
            <person name="Sakai K."/>
            <person name="Shibata M."/>
            <person name="Shimokawa T."/>
            <person name="Song J."/>
            <person name="Takazaki Y."/>
            <person name="Terasawa K."/>
            <person name="Tsugane M."/>
            <person name="Tsuji K."/>
            <person name="Ueda S."/>
            <person name="Waki K."/>
            <person name="Yamagata H."/>
            <person name="Yamamoto M."/>
            <person name="Yamamoto S."/>
            <person name="Yamane H."/>
            <person name="Yoshiki S."/>
            <person name="Yoshihara R."/>
            <person name="Yukawa K."/>
            <person name="Zhong H."/>
            <person name="Yano M."/>
            <person name="Yuan Q."/>
            <person name="Ouyang S."/>
            <person name="Liu J."/>
            <person name="Jones K.M."/>
            <person name="Gansberger K."/>
            <person name="Moffat K."/>
            <person name="Hill J."/>
            <person name="Bera J."/>
            <person name="Fadrosh D."/>
            <person name="Jin S."/>
            <person name="Johri S."/>
            <person name="Kim M."/>
            <person name="Overton L."/>
            <person name="Reardon M."/>
            <person name="Tsitrin T."/>
            <person name="Vuong H."/>
            <person name="Weaver B."/>
            <person name="Ciecko A."/>
            <person name="Tallon L."/>
            <person name="Jackson J."/>
            <person name="Pai G."/>
            <person name="Aken S.V."/>
            <person name="Utterback T."/>
            <person name="Reidmuller S."/>
            <person name="Feldblyum T."/>
            <person name="Hsiao J."/>
            <person name="Zismann V."/>
            <person name="Iobst S."/>
            <person name="de Vazeille A.R."/>
            <person name="Buell C.R."/>
            <person name="Ying K."/>
            <person name="Li Y."/>
            <person name="Lu T."/>
            <person name="Huang Y."/>
            <person name="Zhao Q."/>
            <person name="Feng Q."/>
            <person name="Zhang L."/>
            <person name="Zhu J."/>
            <person name="Weng Q."/>
            <person name="Mu J."/>
            <person name="Lu Y."/>
            <person name="Fan D."/>
            <person name="Liu Y."/>
            <person name="Guan J."/>
            <person name="Zhang Y."/>
            <person name="Yu S."/>
            <person name="Liu X."/>
            <person name="Zhang Y."/>
            <person name="Hong G."/>
            <person name="Han B."/>
            <person name="Choisne N."/>
            <person name="Demange N."/>
            <person name="Orjeda G."/>
            <person name="Samain S."/>
            <person name="Cattolico L."/>
            <person name="Pelletier E."/>
            <person name="Couloux A."/>
            <person name="Segurens B."/>
            <person name="Wincker P."/>
            <person name="D'Hont A."/>
            <person name="Scarpelli C."/>
            <person name="Weissenbach J."/>
            <person name="Salanoubat M."/>
            <person name="Quetier F."/>
            <person name="Yu Y."/>
            <person name="Kim H.R."/>
            <person name="Rambo T."/>
            <person name="Currie J."/>
            <person name="Collura K."/>
            <person name="Luo M."/>
            <person name="Yang T."/>
            <person name="Ammiraju J.S.S."/>
            <person name="Engler F."/>
            <person name="Soderlund C."/>
            <person name="Wing R.A."/>
            <person name="Palmer L.E."/>
            <person name="de la Bastide M."/>
            <person name="Spiegel L."/>
            <person name="Nascimento L."/>
            <person name="Zutavern T."/>
            <person name="O'Shaughnessy A."/>
            <person name="Dike S."/>
            <person name="Dedhia N."/>
            <person name="Preston R."/>
            <person name="Balija V."/>
            <person name="McCombie W.R."/>
            <person name="Chow T."/>
            <person name="Chen H."/>
            <person name="Chung M."/>
            <person name="Chen C."/>
            <person name="Shaw J."/>
            <person name="Wu H."/>
            <person name="Hsiao K."/>
            <person name="Chao Y."/>
            <person name="Chu M."/>
            <person name="Cheng C."/>
            <person name="Hour A."/>
            <person name="Lee P."/>
            <person name="Lin S."/>
            <person name="Lin Y."/>
            <person name="Liou J."/>
            <person name="Liu S."/>
            <person name="Hsing Y."/>
            <person name="Raghuvanshi S."/>
            <person name="Mohanty A."/>
            <person name="Bharti A.K."/>
            <person name="Gaur A."/>
            <person name="Gupta V."/>
            <person name="Kumar D."/>
            <person name="Ravi V."/>
            <person name="Vij S."/>
            <person name="Kapur A."/>
            <person name="Khurana P."/>
            <person name="Khurana P."/>
            <person name="Khurana J.P."/>
            <person name="Tyagi A.K."/>
            <person name="Gaikwad K."/>
            <person name="Singh A."/>
            <person name="Dalal V."/>
            <person name="Srivastava S."/>
            <person name="Dixit A."/>
            <person name="Pal A.K."/>
            <person name="Ghazi I.A."/>
            <person name="Yadav M."/>
            <person name="Pandit A."/>
            <person name="Bhargava A."/>
            <person name="Sureshbabu K."/>
            <person name="Batra K."/>
            <person name="Sharma T.R."/>
            <person name="Mohapatra T."/>
            <person name="Singh N.K."/>
            <person name="Messing J."/>
            <person name="Nelson A.B."/>
            <person name="Fuks G."/>
            <person name="Kavchok S."/>
            <person name="Keizer G."/>
            <person name="Linton E."/>
            <person name="Llaca V."/>
            <person name="Song R."/>
            <person name="Tanyolac B."/>
            <person name="Young S."/>
            <person name="Ho-Il K."/>
            <person name="Hahn J.H."/>
            <person name="Sangsakoo G."/>
            <person name="Vanavichit A."/>
            <person name="de Mattos Luiz.A.T."/>
            <person name="Zimmer P.D."/>
            <person name="Malone G."/>
            <person name="Dellagostin O."/>
            <person name="de Oliveira A.C."/>
            <person name="Bevan M."/>
            <person name="Bancroft I."/>
            <person name="Minx P."/>
            <person name="Cordum H."/>
            <person name="Wilson R."/>
            <person name="Cheng Z."/>
            <person name="Jin W."/>
            <person name="Jiang J."/>
            <person name="Leong S.A."/>
            <person name="Iwama H."/>
            <person name="Gojobori T."/>
            <person name="Itoh T."/>
            <person name="Niimura Y."/>
            <person name="Fujii Y."/>
            <person name="Habara T."/>
            <person name="Sakai H."/>
            <person name="Sato Y."/>
            <person name="Wilson G."/>
            <person name="Kumar K."/>
            <person name="McCouch S."/>
            <person name="Juretic N."/>
            <person name="Hoen D."/>
            <person name="Wright S."/>
            <person name="Bruskiewich R."/>
            <person name="Bureau T."/>
            <person name="Miyao A."/>
            <person name="Hirochika H."/>
            <person name="Nishikawa T."/>
            <person name="Kadowaki K."/>
            <person name="Sugiura M."/>
            <person name="Burr B."/>
            <person name="Sasaki T."/>
        </authorList>
    </citation>
    <scope>NUCLEOTIDE SEQUENCE [LARGE SCALE GENOMIC DNA]</scope>
    <source>
        <strain evidence="3">cv. Nipponbare</strain>
    </source>
</reference>
<evidence type="ECO:0000313" key="2">
    <source>
        <dbReference type="EMBL" id="BAS89005.1"/>
    </source>
</evidence>
<dbReference type="Proteomes" id="UP000059680">
    <property type="component" value="Chromosome 4"/>
</dbReference>
<feature type="region of interest" description="Disordered" evidence="1">
    <location>
        <begin position="103"/>
        <end position="138"/>
    </location>
</feature>
<feature type="compositionally biased region" description="Basic and acidic residues" evidence="1">
    <location>
        <begin position="208"/>
        <end position="217"/>
    </location>
</feature>
<keyword evidence="3" id="KW-1185">Reference proteome</keyword>
<organism evidence="2 3">
    <name type="scientific">Oryza sativa subsp. japonica</name>
    <name type="common">Rice</name>
    <dbReference type="NCBI Taxonomy" id="39947"/>
    <lineage>
        <taxon>Eukaryota</taxon>
        <taxon>Viridiplantae</taxon>
        <taxon>Streptophyta</taxon>
        <taxon>Embryophyta</taxon>
        <taxon>Tracheophyta</taxon>
        <taxon>Spermatophyta</taxon>
        <taxon>Magnoliopsida</taxon>
        <taxon>Liliopsida</taxon>
        <taxon>Poales</taxon>
        <taxon>Poaceae</taxon>
        <taxon>BOP clade</taxon>
        <taxon>Oryzoideae</taxon>
        <taxon>Oryzeae</taxon>
        <taxon>Oryzinae</taxon>
        <taxon>Oryza</taxon>
        <taxon>Oryza sativa</taxon>
    </lineage>
</organism>
<dbReference type="AlphaFoldDB" id="A0A0P0W9Y6"/>
<feature type="compositionally biased region" description="Polar residues" evidence="1">
    <location>
        <begin position="120"/>
        <end position="138"/>
    </location>
</feature>
<gene>
    <name evidence="2" type="ordered locus">Os04g0396100</name>
    <name evidence="2" type="ORF">OSNPB_040396100</name>
</gene>